<dbReference type="Pfam" id="PF12770">
    <property type="entry name" value="CHAT"/>
    <property type="match status" value="1"/>
</dbReference>
<organism evidence="5 6">
    <name type="scientific">Romeriopsis navalis LEGE 11480</name>
    <dbReference type="NCBI Taxonomy" id="2777977"/>
    <lineage>
        <taxon>Bacteria</taxon>
        <taxon>Bacillati</taxon>
        <taxon>Cyanobacteriota</taxon>
        <taxon>Cyanophyceae</taxon>
        <taxon>Leptolyngbyales</taxon>
        <taxon>Leptolyngbyaceae</taxon>
        <taxon>Romeriopsis</taxon>
        <taxon>Romeriopsis navalis</taxon>
    </lineage>
</organism>
<accession>A0A928VNW6</accession>
<name>A0A928VNW6_9CYAN</name>
<dbReference type="Pfam" id="PF13176">
    <property type="entry name" value="TPR_7"/>
    <property type="match status" value="1"/>
</dbReference>
<reference evidence="5" key="1">
    <citation type="submission" date="2020-10" db="EMBL/GenBank/DDBJ databases">
        <authorList>
            <person name="Castelo-Branco R."/>
            <person name="Eusebio N."/>
            <person name="Adriana R."/>
            <person name="Vieira A."/>
            <person name="Brugerolle De Fraissinette N."/>
            <person name="Rezende De Castro R."/>
            <person name="Schneider M.P."/>
            <person name="Vasconcelos V."/>
            <person name="Leao P.N."/>
        </authorList>
    </citation>
    <scope>NUCLEOTIDE SEQUENCE</scope>
    <source>
        <strain evidence="5">LEGE 11480</strain>
    </source>
</reference>
<dbReference type="RefSeq" id="WP_264326892.1">
    <property type="nucleotide sequence ID" value="NZ_JADEXQ010000087.1"/>
</dbReference>
<evidence type="ECO:0000256" key="1">
    <source>
        <dbReference type="PROSITE-ProRule" id="PRU00339"/>
    </source>
</evidence>
<dbReference type="PANTHER" id="PTHR10098:SF108">
    <property type="entry name" value="TETRATRICOPEPTIDE REPEAT PROTEIN 28"/>
    <property type="match status" value="1"/>
</dbReference>
<dbReference type="InterPro" id="IPR011990">
    <property type="entry name" value="TPR-like_helical_dom_sf"/>
</dbReference>
<gene>
    <name evidence="5" type="ORF">IQ266_20220</name>
</gene>
<feature type="region of interest" description="Disordered" evidence="2">
    <location>
        <begin position="517"/>
        <end position="540"/>
    </location>
</feature>
<dbReference type="Pfam" id="PF13424">
    <property type="entry name" value="TPR_12"/>
    <property type="match status" value="3"/>
</dbReference>
<feature type="repeat" description="TPR" evidence="1">
    <location>
        <begin position="80"/>
        <end position="113"/>
    </location>
</feature>
<feature type="domain" description="CHAT" evidence="4">
    <location>
        <begin position="554"/>
        <end position="825"/>
    </location>
</feature>
<dbReference type="Proteomes" id="UP000625316">
    <property type="component" value="Unassembled WGS sequence"/>
</dbReference>
<keyword evidence="6" id="KW-1185">Reference proteome</keyword>
<dbReference type="InterPro" id="IPR024983">
    <property type="entry name" value="CHAT_dom"/>
</dbReference>
<dbReference type="SMART" id="SM00028">
    <property type="entry name" value="TPR"/>
    <property type="match status" value="7"/>
</dbReference>
<dbReference type="SUPFAM" id="SSF48452">
    <property type="entry name" value="TPR-like"/>
    <property type="match status" value="2"/>
</dbReference>
<evidence type="ECO:0000256" key="2">
    <source>
        <dbReference type="SAM" id="MobiDB-lite"/>
    </source>
</evidence>
<dbReference type="Gene3D" id="1.25.40.10">
    <property type="entry name" value="Tetratricopeptide repeat domain"/>
    <property type="match status" value="2"/>
</dbReference>
<dbReference type="AlphaFoldDB" id="A0A928VNW6"/>
<feature type="repeat" description="TPR" evidence="1">
    <location>
        <begin position="200"/>
        <end position="233"/>
    </location>
</feature>
<evidence type="ECO:0000259" key="4">
    <source>
        <dbReference type="Pfam" id="PF12770"/>
    </source>
</evidence>
<dbReference type="PROSITE" id="PS50005">
    <property type="entry name" value="TPR"/>
    <property type="match status" value="5"/>
</dbReference>
<feature type="transmembrane region" description="Helical" evidence="3">
    <location>
        <begin position="12"/>
        <end position="32"/>
    </location>
</feature>
<evidence type="ECO:0000256" key="3">
    <source>
        <dbReference type="SAM" id="Phobius"/>
    </source>
</evidence>
<keyword evidence="3" id="KW-0472">Membrane</keyword>
<feature type="repeat" description="TPR" evidence="1">
    <location>
        <begin position="240"/>
        <end position="273"/>
    </location>
</feature>
<keyword evidence="3" id="KW-0812">Transmembrane</keyword>
<sequence length="828" mass="90611">MLHRWSRRLLKSTIGIITLAILFISSLCLPILTQAQTPDQPTAQIRSAPPARSRQLEQSLQSWQQSLQRYQAAGDIVGQRWSLSGLGTTLLALERYQAAVETFEQLLSLSQDPSQSPTKARTLSNIGIAQKHLGQYRQALQAHKTAGKIFHRLVDRRSLGQVLLNLGNAYAALGDYEKAEIAYQQSLKIARQYQNRASETLLLSNLGGLYATLGENRKAITFLRNSLNLQQQSQIVAGQAGTLLNLGSVHHAQRQIPPAIDYYQQTLKLAQQTNDRQRQVDALSSLGLAYEDQKNYDQAINFHQQSVAIAQSLKSPERLAKALNNQGHTLYAAGQLKLAIASLNQAIQQLENLRPGLTDTYKVSLFDTQVYSYQLLQQILIADNQPEAALEASEQGRARAFAELLPSRTGQSTQTPINIQQIRQIAKTQNATIVEYGLVPDDEFSFLGKQRAKTERLLIWVVQPNGKITLRQVDTKTNRQTQGTLNQIVATARCLNPAPICPSVEEIANTRGIRISTVQPQSKPSTPIPENPAATSTNQTPDIKNALVYPGLPELHKLLIEPIADLLPNDPQAHVVIIPQESLFLIPFPALVNAQGEYLVQNHTLLSAPSIQVLGLTQRPTQAWTNPNELVVLGNPAPMPVNLDPLPAAGAEAIAVAQMLKTQPLLGKAATRQNLLGRVSQAKLIHLATHGLLEYGQTNSLDAPGAIALAQTQTEKDALLTATEIAQLKTQADLVVLSACDTGRGIITGDGVLGLSRSWIAAGASSIIVSLWAVNDQSTSYLMQEFYQALQIQPDRAIALRQAMLKTREKYPSPYDWSAFTLMGQAGG</sequence>
<dbReference type="EMBL" id="JADEXQ010000087">
    <property type="protein sequence ID" value="MBE9032068.1"/>
    <property type="molecule type" value="Genomic_DNA"/>
</dbReference>
<dbReference type="InterPro" id="IPR019734">
    <property type="entry name" value="TPR_rpt"/>
</dbReference>
<comment type="caution">
    <text evidence="5">The sequence shown here is derived from an EMBL/GenBank/DDBJ whole genome shotgun (WGS) entry which is preliminary data.</text>
</comment>
<proteinExistence type="predicted"/>
<evidence type="ECO:0000313" key="5">
    <source>
        <dbReference type="EMBL" id="MBE9032068.1"/>
    </source>
</evidence>
<keyword evidence="3" id="KW-1133">Transmembrane helix</keyword>
<feature type="repeat" description="TPR" evidence="1">
    <location>
        <begin position="160"/>
        <end position="193"/>
    </location>
</feature>
<evidence type="ECO:0000313" key="6">
    <source>
        <dbReference type="Proteomes" id="UP000625316"/>
    </source>
</evidence>
<dbReference type="PANTHER" id="PTHR10098">
    <property type="entry name" value="RAPSYN-RELATED"/>
    <property type="match status" value="1"/>
</dbReference>
<protein>
    <submittedName>
        <fullName evidence="5">CHAT domain-containing protein</fullName>
    </submittedName>
</protein>
<feature type="repeat" description="TPR" evidence="1">
    <location>
        <begin position="280"/>
        <end position="313"/>
    </location>
</feature>
<keyword evidence="1" id="KW-0802">TPR repeat</keyword>